<dbReference type="SUPFAM" id="SSF49785">
    <property type="entry name" value="Galactose-binding domain-like"/>
    <property type="match status" value="1"/>
</dbReference>
<protein>
    <submittedName>
        <fullName evidence="1">Uncharacterized protein</fullName>
    </submittedName>
</protein>
<proteinExistence type="predicted"/>
<feature type="non-terminal residue" evidence="1">
    <location>
        <position position="125"/>
    </location>
</feature>
<evidence type="ECO:0000313" key="1">
    <source>
        <dbReference type="EMBL" id="CAF1542877.1"/>
    </source>
</evidence>
<gene>
    <name evidence="1" type="ORF">JYZ213_LOCUS45819</name>
</gene>
<accession>A0A815WFH7</accession>
<evidence type="ECO:0000313" key="2">
    <source>
        <dbReference type="Proteomes" id="UP000663845"/>
    </source>
</evidence>
<sequence length="125" mass="15248">MKSMNNFSTQWTEKVLSESIPLNEYPRPHLKRKLWLNLNGIWSFTITSINETFPKIYDQFIRVPFPVESYLSGIQKRIDSTMFLWYKRKFNIQHFHINEQYRIILHFDKVDYETIVYINNRLIGL</sequence>
<dbReference type="PANTHER" id="PTHR42732:SF2">
    <property type="entry name" value="BETA-MANNOSIDASE"/>
    <property type="match status" value="1"/>
</dbReference>
<dbReference type="Proteomes" id="UP000663845">
    <property type="component" value="Unassembled WGS sequence"/>
</dbReference>
<dbReference type="InterPro" id="IPR008979">
    <property type="entry name" value="Galactose-bd-like_sf"/>
</dbReference>
<dbReference type="EMBL" id="CAJNOG010004578">
    <property type="protein sequence ID" value="CAF1542877.1"/>
    <property type="molecule type" value="Genomic_DNA"/>
</dbReference>
<dbReference type="Gene3D" id="2.60.120.260">
    <property type="entry name" value="Galactose-binding domain-like"/>
    <property type="match status" value="1"/>
</dbReference>
<dbReference type="InterPro" id="IPR051913">
    <property type="entry name" value="GH2_Domain-Containing"/>
</dbReference>
<dbReference type="AlphaFoldDB" id="A0A815WFH7"/>
<dbReference type="PANTHER" id="PTHR42732">
    <property type="entry name" value="BETA-GALACTOSIDASE"/>
    <property type="match status" value="1"/>
</dbReference>
<comment type="caution">
    <text evidence="1">The sequence shown here is derived from an EMBL/GenBank/DDBJ whole genome shotgun (WGS) entry which is preliminary data.</text>
</comment>
<name>A0A815WFH7_9BILA</name>
<organism evidence="1 2">
    <name type="scientific">Adineta steineri</name>
    <dbReference type="NCBI Taxonomy" id="433720"/>
    <lineage>
        <taxon>Eukaryota</taxon>
        <taxon>Metazoa</taxon>
        <taxon>Spiralia</taxon>
        <taxon>Gnathifera</taxon>
        <taxon>Rotifera</taxon>
        <taxon>Eurotatoria</taxon>
        <taxon>Bdelloidea</taxon>
        <taxon>Adinetida</taxon>
        <taxon>Adinetidae</taxon>
        <taxon>Adineta</taxon>
    </lineage>
</organism>
<reference evidence="1" key="1">
    <citation type="submission" date="2021-02" db="EMBL/GenBank/DDBJ databases">
        <authorList>
            <person name="Nowell W R."/>
        </authorList>
    </citation>
    <scope>NUCLEOTIDE SEQUENCE</scope>
</reference>